<sequence>MSKFRSSLLIQHHALSTSLAQTAKLVNFIPTLNSASLLRSRSRLSFGAHILNAWKFAAERVVAFERHQREQYVMRNMSKRALQDIGFNRILNGRDIQDV</sequence>
<gene>
    <name evidence="1" type="ORF">GQF03_10275</name>
</gene>
<comment type="caution">
    <text evidence="1">The sequence shown here is derived from an EMBL/GenBank/DDBJ whole genome shotgun (WGS) entry which is preliminary data.</text>
</comment>
<evidence type="ECO:0000313" key="2">
    <source>
        <dbReference type="Proteomes" id="UP000445696"/>
    </source>
</evidence>
<organism evidence="1 2">
    <name type="scientific">Sneathiella chungangensis</name>
    <dbReference type="NCBI Taxonomy" id="1418234"/>
    <lineage>
        <taxon>Bacteria</taxon>
        <taxon>Pseudomonadati</taxon>
        <taxon>Pseudomonadota</taxon>
        <taxon>Alphaproteobacteria</taxon>
        <taxon>Sneathiellales</taxon>
        <taxon>Sneathiellaceae</taxon>
        <taxon>Sneathiella</taxon>
    </lineage>
</organism>
<dbReference type="AlphaFoldDB" id="A0A845MHI4"/>
<dbReference type="RefSeq" id="WP_161339183.1">
    <property type="nucleotide sequence ID" value="NZ_JBHSDG010000004.1"/>
</dbReference>
<reference evidence="1 2" key="1">
    <citation type="journal article" date="2014" name="Int. J. Syst. Evol. Microbiol.">
        <title>Sneathiella chungangensis sp. nov., isolated from a marine sand, and emended description of the genus Sneathiella.</title>
        <authorList>
            <person name="Siamphan C."/>
            <person name="Kim H."/>
            <person name="Lee J.S."/>
            <person name="Kim W."/>
        </authorList>
    </citation>
    <scope>NUCLEOTIDE SEQUENCE [LARGE SCALE GENOMIC DNA]</scope>
    <source>
        <strain evidence="1 2">KCTC 32476</strain>
    </source>
</reference>
<evidence type="ECO:0000313" key="1">
    <source>
        <dbReference type="EMBL" id="MZR22717.1"/>
    </source>
</evidence>
<proteinExistence type="predicted"/>
<protein>
    <recommendedName>
        <fullName evidence="3">DUF1127 domain-containing protein</fullName>
    </recommendedName>
</protein>
<dbReference type="EMBL" id="WTVA01000004">
    <property type="protein sequence ID" value="MZR22717.1"/>
    <property type="molecule type" value="Genomic_DNA"/>
</dbReference>
<name>A0A845MHI4_9PROT</name>
<evidence type="ECO:0008006" key="3">
    <source>
        <dbReference type="Google" id="ProtNLM"/>
    </source>
</evidence>
<keyword evidence="2" id="KW-1185">Reference proteome</keyword>
<accession>A0A845MHI4</accession>
<dbReference type="Proteomes" id="UP000445696">
    <property type="component" value="Unassembled WGS sequence"/>
</dbReference>